<keyword evidence="4 8" id="KW-0479">Metal-binding</keyword>
<feature type="binding site" evidence="8">
    <location>
        <position position="182"/>
    </location>
    <ligand>
        <name>Zn(2+)</name>
        <dbReference type="ChEBI" id="CHEBI:29105"/>
        <label>2</label>
    </ligand>
</feature>
<evidence type="ECO:0000313" key="9">
    <source>
        <dbReference type="EMBL" id="SDD95344.1"/>
    </source>
</evidence>
<dbReference type="STRING" id="57664.SAMN05661003_102220"/>
<evidence type="ECO:0000256" key="2">
    <source>
        <dbReference type="ARBA" id="ARBA00022438"/>
    </source>
</evidence>
<protein>
    <submittedName>
        <fullName evidence="9">Endoglucanase</fullName>
    </submittedName>
</protein>
<organism evidence="9 10">
    <name type="scientific">Desulfuromonas thiophila</name>
    <dbReference type="NCBI Taxonomy" id="57664"/>
    <lineage>
        <taxon>Bacteria</taxon>
        <taxon>Pseudomonadati</taxon>
        <taxon>Thermodesulfobacteriota</taxon>
        <taxon>Desulfuromonadia</taxon>
        <taxon>Desulfuromonadales</taxon>
        <taxon>Desulfuromonadaceae</taxon>
        <taxon>Desulfuromonas</taxon>
    </lineage>
</organism>
<keyword evidence="10" id="KW-1185">Reference proteome</keyword>
<dbReference type="Gene3D" id="3.40.630.10">
    <property type="entry name" value="Zn peptidases"/>
    <property type="match status" value="1"/>
</dbReference>
<dbReference type="EMBL" id="FNAQ01000002">
    <property type="protein sequence ID" value="SDD95344.1"/>
    <property type="molecule type" value="Genomic_DNA"/>
</dbReference>
<evidence type="ECO:0000256" key="7">
    <source>
        <dbReference type="PIRSR" id="PIRSR001123-1"/>
    </source>
</evidence>
<evidence type="ECO:0000256" key="4">
    <source>
        <dbReference type="ARBA" id="ARBA00022723"/>
    </source>
</evidence>
<evidence type="ECO:0000256" key="5">
    <source>
        <dbReference type="ARBA" id="ARBA00022801"/>
    </source>
</evidence>
<keyword evidence="2" id="KW-0031">Aminopeptidase</keyword>
<dbReference type="PIRSF" id="PIRSF001123">
    <property type="entry name" value="PepA_GA"/>
    <property type="match status" value="1"/>
</dbReference>
<reference evidence="10" key="1">
    <citation type="submission" date="2016-10" db="EMBL/GenBank/DDBJ databases">
        <authorList>
            <person name="Varghese N."/>
            <person name="Submissions S."/>
        </authorList>
    </citation>
    <scope>NUCLEOTIDE SEQUENCE [LARGE SCALE GENOMIC DNA]</scope>
    <source>
        <strain evidence="10">DSM 8987</strain>
    </source>
</reference>
<evidence type="ECO:0000256" key="3">
    <source>
        <dbReference type="ARBA" id="ARBA00022670"/>
    </source>
</evidence>
<accession>A0A1G6YXV8</accession>
<evidence type="ECO:0000313" key="10">
    <source>
        <dbReference type="Proteomes" id="UP000243205"/>
    </source>
</evidence>
<dbReference type="InterPro" id="IPR008007">
    <property type="entry name" value="Peptidase_M42"/>
</dbReference>
<feature type="binding site" evidence="8">
    <location>
        <position position="216"/>
    </location>
    <ligand>
        <name>Zn(2+)</name>
        <dbReference type="ChEBI" id="CHEBI:29105"/>
        <label>2</label>
    </ligand>
</feature>
<dbReference type="SUPFAM" id="SSF53187">
    <property type="entry name" value="Zn-dependent exopeptidases"/>
    <property type="match status" value="1"/>
</dbReference>
<dbReference type="Pfam" id="PF05343">
    <property type="entry name" value="Peptidase_M42"/>
    <property type="match status" value="1"/>
</dbReference>
<feature type="binding site" evidence="8">
    <location>
        <position position="182"/>
    </location>
    <ligand>
        <name>Zn(2+)</name>
        <dbReference type="ChEBI" id="CHEBI:29105"/>
        <label>1</label>
    </ligand>
</feature>
<feature type="binding site" evidence="8">
    <location>
        <position position="70"/>
    </location>
    <ligand>
        <name>Zn(2+)</name>
        <dbReference type="ChEBI" id="CHEBI:29105"/>
        <label>1</label>
    </ligand>
</feature>
<feature type="binding site" evidence="8">
    <location>
        <position position="238"/>
    </location>
    <ligand>
        <name>Zn(2+)</name>
        <dbReference type="ChEBI" id="CHEBI:29105"/>
        <label>1</label>
    </ligand>
</feature>
<sequence length="359" mass="38597">MSVMHPDHLALLAELIRTPSPSGFEQPVQRVIRRTLEGVADEVRTDVLGNVIARLAGPQPDCPRVMLAGHCDEIGFMVRHIDDRGFVYFAPIGGVDVHLVPGQRLQAHTAEGPLLGVVGRKPIHLLEAKERETLAKFKDLFVDFGFADGEQARARLAIGDPLTFAVELERLQGDLVTARAFDDKMGAFIVTRVLQEVRRRGTAAVELFSVTTVQEEIGLRGAAASVYGVQPDIAIAVDVGFASDYPGVDAKELGEARLGGGPLLARGANINPQLFALLCETARQENIPVQIVAAPRATGTDANVMQLSRGGVATALVSVPLRYMHSPVEVLSLADIEATIALLSATLCRIRERGAFIPQ</sequence>
<keyword evidence="3" id="KW-0645">Protease</keyword>
<evidence type="ECO:0000256" key="1">
    <source>
        <dbReference type="ARBA" id="ARBA00006272"/>
    </source>
</evidence>
<comment type="similarity">
    <text evidence="1 6">Belongs to the peptidase M42 family.</text>
</comment>
<dbReference type="Proteomes" id="UP000243205">
    <property type="component" value="Unassembled WGS sequence"/>
</dbReference>
<feature type="binding site" evidence="8">
    <location>
        <position position="325"/>
    </location>
    <ligand>
        <name>Zn(2+)</name>
        <dbReference type="ChEBI" id="CHEBI:29105"/>
        <label>2</label>
    </ligand>
</feature>
<evidence type="ECO:0000256" key="8">
    <source>
        <dbReference type="PIRSR" id="PIRSR001123-2"/>
    </source>
</evidence>
<gene>
    <name evidence="9" type="ORF">SAMN05661003_102220</name>
</gene>
<dbReference type="CDD" id="cd05656">
    <property type="entry name" value="M42_Frv"/>
    <property type="match status" value="1"/>
</dbReference>
<dbReference type="GO" id="GO:0006508">
    <property type="term" value="P:proteolysis"/>
    <property type="evidence" value="ECO:0007669"/>
    <property type="project" value="UniProtKB-KW"/>
</dbReference>
<dbReference type="Gene3D" id="2.40.30.40">
    <property type="entry name" value="Peptidase M42, domain 2"/>
    <property type="match status" value="1"/>
</dbReference>
<dbReference type="PANTHER" id="PTHR32481">
    <property type="entry name" value="AMINOPEPTIDASE"/>
    <property type="match status" value="1"/>
</dbReference>
<dbReference type="InterPro" id="IPR023367">
    <property type="entry name" value="Peptidase_M42_dom2"/>
</dbReference>
<dbReference type="SUPFAM" id="SSF101821">
    <property type="entry name" value="Aminopeptidase/glucanase lid domain"/>
    <property type="match status" value="1"/>
</dbReference>
<comment type="cofactor">
    <cofactor evidence="8">
        <name>a divalent metal cation</name>
        <dbReference type="ChEBI" id="CHEBI:60240"/>
    </cofactor>
    <text evidence="8">Binds 2 divalent metal cations per subunit.</text>
</comment>
<dbReference type="InterPro" id="IPR051464">
    <property type="entry name" value="Peptidase_M42_aminopept"/>
</dbReference>
<keyword evidence="5" id="KW-0378">Hydrolase</keyword>
<evidence type="ECO:0000256" key="6">
    <source>
        <dbReference type="PIRNR" id="PIRNR001123"/>
    </source>
</evidence>
<name>A0A1G6YXV8_9BACT</name>
<dbReference type="GO" id="GO:0004177">
    <property type="term" value="F:aminopeptidase activity"/>
    <property type="evidence" value="ECO:0007669"/>
    <property type="project" value="UniProtKB-UniRule"/>
</dbReference>
<proteinExistence type="inferred from homology"/>
<dbReference type="GO" id="GO:0046872">
    <property type="term" value="F:metal ion binding"/>
    <property type="evidence" value="ECO:0007669"/>
    <property type="project" value="UniProtKB-UniRule"/>
</dbReference>
<dbReference type="PANTHER" id="PTHR32481:SF20">
    <property type="entry name" value="AMINOPEPTIDASE YSDC"/>
    <property type="match status" value="1"/>
</dbReference>
<feature type="active site" description="Proton acceptor" evidence="7">
    <location>
        <position position="215"/>
    </location>
</feature>
<dbReference type="AlphaFoldDB" id="A0A1G6YXV8"/>